<evidence type="ECO:0000256" key="8">
    <source>
        <dbReference type="ARBA" id="ARBA00023228"/>
    </source>
</evidence>
<feature type="chain" id="PRO_5042827002" description="Heparanase-like protein 3" evidence="11">
    <location>
        <begin position="21"/>
        <end position="540"/>
    </location>
</feature>
<evidence type="ECO:0000256" key="2">
    <source>
        <dbReference type="ARBA" id="ARBA00009800"/>
    </source>
</evidence>
<dbReference type="AlphaFoldDB" id="A0AAN9PNL9"/>
<dbReference type="GO" id="GO:0005576">
    <property type="term" value="C:extracellular region"/>
    <property type="evidence" value="ECO:0007669"/>
    <property type="project" value="UniProtKB-SubCell"/>
</dbReference>
<keyword evidence="3" id="KW-0964">Secreted</keyword>
<comment type="caution">
    <text evidence="12">The sequence shown here is derived from an EMBL/GenBank/DDBJ whole genome shotgun (WGS) entry which is preliminary data.</text>
</comment>
<evidence type="ECO:0000313" key="12">
    <source>
        <dbReference type="EMBL" id="KAK7304082.1"/>
    </source>
</evidence>
<name>A0AAN9PNL9_CLITE</name>
<dbReference type="PANTHER" id="PTHR14363">
    <property type="entry name" value="HEPARANASE-RELATED"/>
    <property type="match status" value="1"/>
</dbReference>
<protein>
    <recommendedName>
        <fullName evidence="14">Heparanase-like protein 3</fullName>
    </recommendedName>
</protein>
<evidence type="ECO:0000256" key="5">
    <source>
        <dbReference type="ARBA" id="ARBA00022801"/>
    </source>
</evidence>
<dbReference type="Proteomes" id="UP001359559">
    <property type="component" value="Unassembled WGS sequence"/>
</dbReference>
<feature type="signal peptide" evidence="11">
    <location>
        <begin position="1"/>
        <end position="20"/>
    </location>
</feature>
<evidence type="ECO:0000256" key="1">
    <source>
        <dbReference type="ARBA" id="ARBA00004613"/>
    </source>
</evidence>
<dbReference type="InterPro" id="IPR017853">
    <property type="entry name" value="GH"/>
</dbReference>
<evidence type="ECO:0000256" key="11">
    <source>
        <dbReference type="SAM" id="SignalP"/>
    </source>
</evidence>
<accession>A0AAN9PNL9</accession>
<dbReference type="Pfam" id="PF03662">
    <property type="entry name" value="Glyco_hydro_79n"/>
    <property type="match status" value="1"/>
</dbReference>
<evidence type="ECO:0000256" key="9">
    <source>
        <dbReference type="ARBA" id="ARBA00023765"/>
    </source>
</evidence>
<evidence type="ECO:0000256" key="6">
    <source>
        <dbReference type="ARBA" id="ARBA00023136"/>
    </source>
</evidence>
<dbReference type="GO" id="GO:0009505">
    <property type="term" value="C:plant-type cell wall"/>
    <property type="evidence" value="ECO:0007669"/>
    <property type="project" value="TreeGrafter"/>
</dbReference>
<keyword evidence="7" id="KW-0325">Glycoprotein</keyword>
<keyword evidence="5" id="KW-0378">Hydrolase</keyword>
<evidence type="ECO:0008006" key="14">
    <source>
        <dbReference type="Google" id="ProtNLM"/>
    </source>
</evidence>
<dbReference type="SUPFAM" id="SSF51445">
    <property type="entry name" value="(Trans)glycosidases"/>
    <property type="match status" value="1"/>
</dbReference>
<dbReference type="InterPro" id="IPR005199">
    <property type="entry name" value="Glyco_hydro_79"/>
</dbReference>
<evidence type="ECO:0000256" key="3">
    <source>
        <dbReference type="ARBA" id="ARBA00022525"/>
    </source>
</evidence>
<keyword evidence="4 11" id="KW-0732">Signal</keyword>
<dbReference type="FunFam" id="3.20.20.80:FF:000023">
    <property type="entry name" value="heparanase-like protein 3"/>
    <property type="match status" value="1"/>
</dbReference>
<sequence length="540" mass="59285">MGSWIQLLGLCLCLHLGSLSFTFSNTVSEGGDAAAVKGSVIIDGKSVIGNIDEDFVCATLDWWPPEKCDYGTCSWGLASLLNLDLNNKIFLNAVKAFSPLKLRLGGSLQDKVIYGTEDNQHPCTPFVKKASEMFGFTQGCLPMDRWDELNYFFQKAGAKIIFGLNALAGKSIHSGSAKGPWNYTNAESFIRYTVGKNYNIHGWELGNELSGNGVGTSVAADQYASDVTALQNIVYNAYKDIELKPLVIAPGGFFDATWFKEFIRKAGKSLDVVTHHIYNLGPGVDEHLVEKILNPSYLDREASTFKGLKDVLESTGTSATAWVGESGGAYNSGHHLVSDAFVYSFWYLDQLGMSAAYDTKTYCRQSLIGGNYGLLNTTNFRPNPDYYSALLWHRLMGTHVLSTTFSGTNKIRAYAHCAKQSKGITILLINLDSNTTVEAEVTFNNNKSLRHRKMSDKPRIMELPLRGENETAREEYHLTPQDGDIHSQIMVLNGNALSVNSDDDIPSLEPTYVNSSEPIRVAPFSIVFAHIPGAVVPACS</sequence>
<proteinExistence type="inferred from homology"/>
<dbReference type="Gene3D" id="3.20.20.80">
    <property type="entry name" value="Glycosidases"/>
    <property type="match status" value="1"/>
</dbReference>
<keyword evidence="8" id="KW-0458">Lysosome</keyword>
<evidence type="ECO:0000313" key="13">
    <source>
        <dbReference type="Proteomes" id="UP001359559"/>
    </source>
</evidence>
<dbReference type="GO" id="GO:0005765">
    <property type="term" value="C:lysosomal membrane"/>
    <property type="evidence" value="ECO:0007669"/>
    <property type="project" value="UniProtKB-SubCell"/>
</dbReference>
<gene>
    <name evidence="12" type="ORF">RJT34_15105</name>
</gene>
<dbReference type="PANTHER" id="PTHR14363:SF17">
    <property type="entry name" value="HEPARANASE-LIKE PROTEIN 3"/>
    <property type="match status" value="1"/>
</dbReference>
<dbReference type="GO" id="GO:0004566">
    <property type="term" value="F:beta-glucuronidase activity"/>
    <property type="evidence" value="ECO:0007669"/>
    <property type="project" value="TreeGrafter"/>
</dbReference>
<reference evidence="12 13" key="1">
    <citation type="submission" date="2024-01" db="EMBL/GenBank/DDBJ databases">
        <title>The genomes of 5 underutilized Papilionoideae crops provide insights into root nodulation and disease resistance.</title>
        <authorList>
            <person name="Yuan L."/>
        </authorList>
    </citation>
    <scope>NUCLEOTIDE SEQUENCE [LARGE SCALE GENOMIC DNA]</scope>
    <source>
        <strain evidence="12">LY-2023</strain>
        <tissue evidence="12">Leaf</tissue>
    </source>
</reference>
<comment type="similarity">
    <text evidence="2">Belongs to the glycosyl hydrolase 79 family.</text>
</comment>
<comment type="function">
    <text evidence="10">Endoglycosidase which is a cell surface and extracellular matrix-degrading enzyme. Cleaves heparan sulfate proteoglycans (HSPGs) into heparan sulfate side chains and core proteoglycans.</text>
</comment>
<keyword evidence="13" id="KW-1185">Reference proteome</keyword>
<evidence type="ECO:0000256" key="10">
    <source>
        <dbReference type="ARBA" id="ARBA00055929"/>
    </source>
</evidence>
<keyword evidence="6" id="KW-0472">Membrane</keyword>
<dbReference type="EMBL" id="JAYKXN010000003">
    <property type="protein sequence ID" value="KAK7304082.1"/>
    <property type="molecule type" value="Genomic_DNA"/>
</dbReference>
<evidence type="ECO:0000256" key="4">
    <source>
        <dbReference type="ARBA" id="ARBA00022729"/>
    </source>
</evidence>
<evidence type="ECO:0000256" key="7">
    <source>
        <dbReference type="ARBA" id="ARBA00023180"/>
    </source>
</evidence>
<comment type="subcellular location">
    <subcellularLocation>
        <location evidence="9">Lysosome membrane</location>
        <topology evidence="9">Peripheral membrane protein</topology>
    </subcellularLocation>
    <subcellularLocation>
        <location evidence="1">Secreted</location>
    </subcellularLocation>
</comment>
<organism evidence="12 13">
    <name type="scientific">Clitoria ternatea</name>
    <name type="common">Butterfly pea</name>
    <dbReference type="NCBI Taxonomy" id="43366"/>
    <lineage>
        <taxon>Eukaryota</taxon>
        <taxon>Viridiplantae</taxon>
        <taxon>Streptophyta</taxon>
        <taxon>Embryophyta</taxon>
        <taxon>Tracheophyta</taxon>
        <taxon>Spermatophyta</taxon>
        <taxon>Magnoliopsida</taxon>
        <taxon>eudicotyledons</taxon>
        <taxon>Gunneridae</taxon>
        <taxon>Pentapetalae</taxon>
        <taxon>rosids</taxon>
        <taxon>fabids</taxon>
        <taxon>Fabales</taxon>
        <taxon>Fabaceae</taxon>
        <taxon>Papilionoideae</taxon>
        <taxon>50 kb inversion clade</taxon>
        <taxon>NPAAA clade</taxon>
        <taxon>indigoferoid/millettioid clade</taxon>
        <taxon>Phaseoleae</taxon>
        <taxon>Clitoria</taxon>
    </lineage>
</organism>